<comment type="caution">
    <text evidence="2">The sequence shown here is derived from an EMBL/GenBank/DDBJ whole genome shotgun (WGS) entry which is preliminary data.</text>
</comment>
<protein>
    <submittedName>
        <fullName evidence="2">DNA-binding protein</fullName>
    </submittedName>
</protein>
<gene>
    <name evidence="2" type="ORF">EKL94_05195</name>
</gene>
<keyword evidence="2" id="KW-0238">DNA-binding</keyword>
<accession>A0A3S0HG81</accession>
<organism evidence="2 3">
    <name type="scientific">Stenotrophomonas maltophilia</name>
    <name type="common">Pseudomonas maltophilia</name>
    <name type="synonym">Xanthomonas maltophilia</name>
    <dbReference type="NCBI Taxonomy" id="40324"/>
    <lineage>
        <taxon>Bacteria</taxon>
        <taxon>Pseudomonadati</taxon>
        <taxon>Pseudomonadota</taxon>
        <taxon>Gammaproteobacteria</taxon>
        <taxon>Lysobacterales</taxon>
        <taxon>Lysobacteraceae</taxon>
        <taxon>Stenotrophomonas</taxon>
        <taxon>Stenotrophomonas maltophilia group</taxon>
    </lineage>
</organism>
<evidence type="ECO:0000256" key="1">
    <source>
        <dbReference type="SAM" id="MobiDB-lite"/>
    </source>
</evidence>
<feature type="region of interest" description="Disordered" evidence="1">
    <location>
        <begin position="68"/>
        <end position="87"/>
    </location>
</feature>
<name>A0A3S0HG81_STEMA</name>
<dbReference type="EMBL" id="RXLZ01000010">
    <property type="protein sequence ID" value="RTQ90906.1"/>
    <property type="molecule type" value="Genomic_DNA"/>
</dbReference>
<dbReference type="GO" id="GO:0003677">
    <property type="term" value="F:DNA binding"/>
    <property type="evidence" value="ECO:0007669"/>
    <property type="project" value="UniProtKB-KW"/>
</dbReference>
<dbReference type="NCBIfam" id="TIGR04111">
    <property type="entry name" value="BcepMu_gp16"/>
    <property type="match status" value="1"/>
</dbReference>
<dbReference type="Proteomes" id="UP000271705">
    <property type="component" value="Unassembled WGS sequence"/>
</dbReference>
<evidence type="ECO:0000313" key="3">
    <source>
        <dbReference type="Proteomes" id="UP000271705"/>
    </source>
</evidence>
<sequence length="110" mass="11674">MNAKRRTAAPALRTAEQARQWLIDNGLSVTAFAERHGLDRNAVNNALRSSSRCRIGKTHDAAVALGMKAAPDSHTDSPVSTRVRTAKGKPCNAIVKKTAAKKASKGLGKV</sequence>
<dbReference type="RefSeq" id="WP_126928259.1">
    <property type="nucleotide sequence ID" value="NZ_RXLZ01000010.1"/>
</dbReference>
<evidence type="ECO:0000313" key="2">
    <source>
        <dbReference type="EMBL" id="RTQ90906.1"/>
    </source>
</evidence>
<dbReference type="InterPro" id="IPR026365">
    <property type="entry name" value="BcepMu_gp16"/>
</dbReference>
<reference evidence="2 3" key="1">
    <citation type="submission" date="2018-12" db="EMBL/GenBank/DDBJ databases">
        <authorList>
            <person name="Kartti S."/>
            <person name="Manni A."/>
            <person name="Chemao El Fihri M.W."/>
            <person name="Laamarti M."/>
            <person name="Temsamani L."/>
            <person name="El Jamali J.E."/>
            <person name="Ouadghiri M."/>
            <person name="Ibrahimi A."/>
            <person name="Filati-Maltouf A."/>
        </authorList>
    </citation>
    <scope>NUCLEOTIDE SEQUENCE [LARGE SCALE GENOMIC DNA]</scope>
    <source>
        <strain evidence="2 3">MDMC339</strain>
    </source>
</reference>
<proteinExistence type="predicted"/>
<dbReference type="AlphaFoldDB" id="A0A3S0HG81"/>